<dbReference type="AlphaFoldDB" id="A0AAE0GX04"/>
<dbReference type="Proteomes" id="UP001190700">
    <property type="component" value="Unassembled WGS sequence"/>
</dbReference>
<dbReference type="EMBL" id="LGRX02001647">
    <property type="protein sequence ID" value="KAK3285762.1"/>
    <property type="molecule type" value="Genomic_DNA"/>
</dbReference>
<proteinExistence type="predicted"/>
<gene>
    <name evidence="1" type="ORF">CYMTET_6646</name>
</gene>
<reference evidence="1 2" key="1">
    <citation type="journal article" date="2015" name="Genome Biol. Evol.">
        <title>Comparative Genomics of a Bacterivorous Green Alga Reveals Evolutionary Causalities and Consequences of Phago-Mixotrophic Mode of Nutrition.</title>
        <authorList>
            <person name="Burns J.A."/>
            <person name="Paasch A."/>
            <person name="Narechania A."/>
            <person name="Kim E."/>
        </authorList>
    </citation>
    <scope>NUCLEOTIDE SEQUENCE [LARGE SCALE GENOMIC DNA]</scope>
    <source>
        <strain evidence="1 2">PLY_AMNH</strain>
    </source>
</reference>
<organism evidence="1 2">
    <name type="scientific">Cymbomonas tetramitiformis</name>
    <dbReference type="NCBI Taxonomy" id="36881"/>
    <lineage>
        <taxon>Eukaryota</taxon>
        <taxon>Viridiplantae</taxon>
        <taxon>Chlorophyta</taxon>
        <taxon>Pyramimonadophyceae</taxon>
        <taxon>Pyramimonadales</taxon>
        <taxon>Pyramimonadaceae</taxon>
        <taxon>Cymbomonas</taxon>
    </lineage>
</organism>
<comment type="caution">
    <text evidence="1">The sequence shown here is derived from an EMBL/GenBank/DDBJ whole genome shotgun (WGS) entry which is preliminary data.</text>
</comment>
<accession>A0AAE0GX04</accession>
<name>A0AAE0GX04_9CHLO</name>
<evidence type="ECO:0000313" key="1">
    <source>
        <dbReference type="EMBL" id="KAK3285762.1"/>
    </source>
</evidence>
<protein>
    <submittedName>
        <fullName evidence="1">Uncharacterized protein</fullName>
    </submittedName>
</protein>
<sequence length="70" mass="7258">MHTALAKITQELHKLQAQVAILTTSGPDVVTSPAGASAAVVLEDNAATAIADINTCLMNPGKVIRLTLDY</sequence>
<evidence type="ECO:0000313" key="2">
    <source>
        <dbReference type="Proteomes" id="UP001190700"/>
    </source>
</evidence>
<keyword evidence="2" id="KW-1185">Reference proteome</keyword>